<evidence type="ECO:0000313" key="1">
    <source>
        <dbReference type="EMBL" id="KTS98022.1"/>
    </source>
</evidence>
<evidence type="ECO:0000313" key="2">
    <source>
        <dbReference type="Proteomes" id="UP000072520"/>
    </source>
</evidence>
<sequence length="60" mass="6699">MSQTAALMGQATNACKHGGRAFFILTRHRSALHRWFNDRRISLLCFGHVFLNTLASVIPG</sequence>
<comment type="caution">
    <text evidence="1">The sequence shown here is derived from an EMBL/GenBank/DDBJ whole genome shotgun (WGS) entry which is preliminary data.</text>
</comment>
<proteinExistence type="predicted"/>
<accession>A0AB34VFS0</accession>
<dbReference type="EMBL" id="LDSI01000012">
    <property type="protein sequence ID" value="KTS98022.1"/>
    <property type="molecule type" value="Genomic_DNA"/>
</dbReference>
<gene>
    <name evidence="1" type="ORF">RSA13_10420</name>
</gene>
<organism evidence="1 2">
    <name type="scientific">Pantoea stewartii</name>
    <dbReference type="NCBI Taxonomy" id="66269"/>
    <lineage>
        <taxon>Bacteria</taxon>
        <taxon>Pseudomonadati</taxon>
        <taxon>Pseudomonadota</taxon>
        <taxon>Gammaproteobacteria</taxon>
        <taxon>Enterobacterales</taxon>
        <taxon>Erwiniaceae</taxon>
        <taxon>Pantoea</taxon>
    </lineage>
</organism>
<dbReference type="AlphaFoldDB" id="A0AB34VFS0"/>
<protein>
    <recommendedName>
        <fullName evidence="3">Transposase</fullName>
    </recommendedName>
</protein>
<name>A0AB34VFS0_9GAMM</name>
<reference evidence="1 2" key="1">
    <citation type="journal article" date="2016" name="Front. Microbiol.">
        <title>Genomic Resource of Rice Seed Associated Bacteria.</title>
        <authorList>
            <person name="Midha S."/>
            <person name="Bansal K."/>
            <person name="Sharma S."/>
            <person name="Kumar N."/>
            <person name="Patil P.P."/>
            <person name="Chaudhry V."/>
            <person name="Patil P.B."/>
        </authorList>
    </citation>
    <scope>NUCLEOTIDE SEQUENCE [LARGE SCALE GENOMIC DNA]</scope>
    <source>
        <strain evidence="1 2">RSA13</strain>
    </source>
</reference>
<dbReference type="Proteomes" id="UP000072520">
    <property type="component" value="Unassembled WGS sequence"/>
</dbReference>
<evidence type="ECO:0008006" key="3">
    <source>
        <dbReference type="Google" id="ProtNLM"/>
    </source>
</evidence>